<sequence>MNTVIISTELTCCLVEFFFILRMWRFAEKKQWAILAFIPYFASIVFNLTYIRGLSVLYLLGYHPLMFIYIGTIFRVFRRQQSTSYVGIGLLGFGMYNTIE</sequence>
<evidence type="ECO:0000313" key="3">
    <source>
        <dbReference type="Proteomes" id="UP000807342"/>
    </source>
</evidence>
<evidence type="ECO:0000313" key="2">
    <source>
        <dbReference type="EMBL" id="KAF9440199.1"/>
    </source>
</evidence>
<dbReference type="Proteomes" id="UP000807342">
    <property type="component" value="Unassembled WGS sequence"/>
</dbReference>
<dbReference type="EMBL" id="MU152764">
    <property type="protein sequence ID" value="KAF9440199.1"/>
    <property type="molecule type" value="Genomic_DNA"/>
</dbReference>
<organism evidence="2 3">
    <name type="scientific">Macrolepiota fuliginosa MF-IS2</name>
    <dbReference type="NCBI Taxonomy" id="1400762"/>
    <lineage>
        <taxon>Eukaryota</taxon>
        <taxon>Fungi</taxon>
        <taxon>Dikarya</taxon>
        <taxon>Basidiomycota</taxon>
        <taxon>Agaricomycotina</taxon>
        <taxon>Agaricomycetes</taxon>
        <taxon>Agaricomycetidae</taxon>
        <taxon>Agaricales</taxon>
        <taxon>Agaricineae</taxon>
        <taxon>Agaricaceae</taxon>
        <taxon>Macrolepiota</taxon>
    </lineage>
</organism>
<keyword evidence="3" id="KW-1185">Reference proteome</keyword>
<feature type="transmembrane region" description="Helical" evidence="1">
    <location>
        <begin position="32"/>
        <end position="51"/>
    </location>
</feature>
<comment type="caution">
    <text evidence="2">The sequence shown here is derived from an EMBL/GenBank/DDBJ whole genome shotgun (WGS) entry which is preliminary data.</text>
</comment>
<gene>
    <name evidence="2" type="ORF">P691DRAFT_768138</name>
</gene>
<evidence type="ECO:0000256" key="1">
    <source>
        <dbReference type="SAM" id="Phobius"/>
    </source>
</evidence>
<dbReference type="AlphaFoldDB" id="A0A9P6BVW8"/>
<keyword evidence="1" id="KW-0812">Transmembrane</keyword>
<accession>A0A9P6BVW8</accession>
<reference evidence="2" key="1">
    <citation type="submission" date="2020-11" db="EMBL/GenBank/DDBJ databases">
        <authorList>
            <consortium name="DOE Joint Genome Institute"/>
            <person name="Ahrendt S."/>
            <person name="Riley R."/>
            <person name="Andreopoulos W."/>
            <person name="Labutti K."/>
            <person name="Pangilinan J."/>
            <person name="Ruiz-Duenas F.J."/>
            <person name="Barrasa J.M."/>
            <person name="Sanchez-Garcia M."/>
            <person name="Camarero S."/>
            <person name="Miyauchi S."/>
            <person name="Serrano A."/>
            <person name="Linde D."/>
            <person name="Babiker R."/>
            <person name="Drula E."/>
            <person name="Ayuso-Fernandez I."/>
            <person name="Pacheco R."/>
            <person name="Padilla G."/>
            <person name="Ferreira P."/>
            <person name="Barriuso J."/>
            <person name="Kellner H."/>
            <person name="Castanera R."/>
            <person name="Alfaro M."/>
            <person name="Ramirez L."/>
            <person name="Pisabarro A.G."/>
            <person name="Kuo A."/>
            <person name="Tritt A."/>
            <person name="Lipzen A."/>
            <person name="He G."/>
            <person name="Yan M."/>
            <person name="Ng V."/>
            <person name="Cullen D."/>
            <person name="Martin F."/>
            <person name="Rosso M.-N."/>
            <person name="Henrissat B."/>
            <person name="Hibbett D."/>
            <person name="Martinez A.T."/>
            <person name="Grigoriev I.V."/>
        </authorList>
    </citation>
    <scope>NUCLEOTIDE SEQUENCE</scope>
    <source>
        <strain evidence="2">MF-IS2</strain>
    </source>
</reference>
<keyword evidence="1" id="KW-0472">Membrane</keyword>
<name>A0A9P6BVW8_9AGAR</name>
<protein>
    <submittedName>
        <fullName evidence="2">Uncharacterized protein</fullName>
    </submittedName>
</protein>
<proteinExistence type="predicted"/>
<feature type="transmembrane region" description="Helical" evidence="1">
    <location>
        <begin position="57"/>
        <end position="77"/>
    </location>
</feature>
<keyword evidence="1" id="KW-1133">Transmembrane helix</keyword>